<keyword evidence="4" id="KW-0410">Iron transport</keyword>
<dbReference type="GO" id="GO:0015344">
    <property type="term" value="F:siderophore uptake transmembrane transporter activity"/>
    <property type="evidence" value="ECO:0007669"/>
    <property type="project" value="TreeGrafter"/>
</dbReference>
<dbReference type="GO" id="GO:0009279">
    <property type="term" value="C:cell outer membrane"/>
    <property type="evidence" value="ECO:0007669"/>
    <property type="project" value="UniProtKB-SubCell"/>
</dbReference>
<dbReference type="Pfam" id="PF07715">
    <property type="entry name" value="Plug"/>
    <property type="match status" value="1"/>
</dbReference>
<dbReference type="InterPro" id="IPR036942">
    <property type="entry name" value="Beta-barrel_TonB_sf"/>
</dbReference>
<reference evidence="16 17" key="1">
    <citation type="submission" date="2016-11" db="EMBL/GenBank/DDBJ databases">
        <authorList>
            <person name="Jaros S."/>
            <person name="Januszkiewicz K."/>
            <person name="Wedrychowicz H."/>
        </authorList>
    </citation>
    <scope>NUCLEOTIDE SEQUENCE [LARGE SCALE GENOMIC DNA]</scope>
    <source>
        <strain evidence="16 17">DSM 21425</strain>
    </source>
</reference>
<keyword evidence="11 12" id="KW-0998">Cell outer membrane</keyword>
<evidence type="ECO:0000256" key="4">
    <source>
        <dbReference type="ARBA" id="ARBA00022496"/>
    </source>
</evidence>
<dbReference type="Gene3D" id="2.60.40.1120">
    <property type="entry name" value="Carboxypeptidase-like, regulatory domain"/>
    <property type="match status" value="1"/>
</dbReference>
<dbReference type="Proteomes" id="UP000184225">
    <property type="component" value="Unassembled WGS sequence"/>
</dbReference>
<keyword evidence="9 13" id="KW-0798">TonB box</keyword>
<keyword evidence="2 12" id="KW-0813">Transport</keyword>
<gene>
    <name evidence="16" type="ORF">SAMN04488096_106178</name>
</gene>
<keyword evidence="3 12" id="KW-1134">Transmembrane beta strand</keyword>
<dbReference type="EMBL" id="FQYY01000006">
    <property type="protein sequence ID" value="SHI97857.1"/>
    <property type="molecule type" value="Genomic_DNA"/>
</dbReference>
<feature type="domain" description="TonB-dependent receptor-like beta-barrel" evidence="14">
    <location>
        <begin position="350"/>
        <end position="823"/>
    </location>
</feature>
<evidence type="ECO:0000256" key="7">
    <source>
        <dbReference type="ARBA" id="ARBA00023004"/>
    </source>
</evidence>
<dbReference type="AlphaFoldDB" id="A0A1M6FJH4"/>
<evidence type="ECO:0000256" key="9">
    <source>
        <dbReference type="ARBA" id="ARBA00023077"/>
    </source>
</evidence>
<comment type="subcellular location">
    <subcellularLocation>
        <location evidence="1 12">Cell outer membrane</location>
        <topology evidence="1 12">Multi-pass membrane protein</topology>
    </subcellularLocation>
</comment>
<evidence type="ECO:0000256" key="6">
    <source>
        <dbReference type="ARBA" id="ARBA00022729"/>
    </source>
</evidence>
<evidence type="ECO:0000256" key="3">
    <source>
        <dbReference type="ARBA" id="ARBA00022452"/>
    </source>
</evidence>
<dbReference type="Gene3D" id="2.40.170.20">
    <property type="entry name" value="TonB-dependent receptor, beta-barrel domain"/>
    <property type="match status" value="1"/>
</dbReference>
<dbReference type="InterPro" id="IPR008969">
    <property type="entry name" value="CarboxyPept-like_regulatory"/>
</dbReference>
<dbReference type="InterPro" id="IPR037066">
    <property type="entry name" value="Plug_dom_sf"/>
</dbReference>
<evidence type="ECO:0000259" key="14">
    <source>
        <dbReference type="Pfam" id="PF00593"/>
    </source>
</evidence>
<dbReference type="STRING" id="579105.SAMN04488096_106178"/>
<evidence type="ECO:0000256" key="11">
    <source>
        <dbReference type="ARBA" id="ARBA00023237"/>
    </source>
</evidence>
<dbReference type="SUPFAM" id="SSF49464">
    <property type="entry name" value="Carboxypeptidase regulatory domain-like"/>
    <property type="match status" value="1"/>
</dbReference>
<keyword evidence="6" id="KW-0732">Signal</keyword>
<keyword evidence="5 12" id="KW-0812">Transmembrane</keyword>
<accession>A0A1M6FJH4</accession>
<sequence length="864" mass="94566">MKTKLLTLIVLFCGLFVVGQTKISGQITDPSGMAIPGVNVVVKGTSDGGITDLDGNFSFVSNQVGAQKIQASYVGFEMYEETKTFDGSEIKLAIQMKASSEQLNEVVLTATSTRRSQKETPLSITSFGQKELAQKNTGSQADILRSVPGITAEGGGGEVGANVFVRGLPSGGQYQFNPIQIDGMPVLGTFGLNSSAHDVYFRNDLGMRSLEFVRGGSSILYGVGSVAGIINYTSVTGSAQPKTTLRIETATNSRYKADFVTSGPLGGEDSDLFYSFSGFYRYDEGPIKTGLTTRGFQLRGNIKKKFENGSFTLSGQTIDDKVQFFLPLPLEGGTRARPTGNDGETIYTLQTAAASDFSYQTPDGMYHSPIDDGVKTKGGYFLANYIYNFEDDLKFDAKLRYSKYQHEFNLFLDGSGLADANVVETQAEYLAARNLSSGDFTYLNGEALDSDALLFENRVLDRDRPIQELMADIKLVKSLNAHTFTLGSFMTHSEADDVNFITSYLSEYRDRPDLINVSGYTVNGITNRGTSYSNRSVTSNKIAVYLADEIRLDKWNFDVGLRYERASGDIKIEGTKSYVVDNTGIENIDNVMWGNGSYTRGHVTADGLAVALAALYKIDESYSVYGNFSKGYFFPELRSISFDGFGNPASYKPENILQGEAGLKYGKGKLSGTVALYGVTLKDRRAVTFVNTDDGGATEQVDIQDSETYGAEVTWNWRFVKDFSFGGSVTYQDHQLTKSEGNPEFVGNELRRQPKLLGTLNLGYNNTKVDAAFGYNYTGEKYSNDANTILLDAFGLASLNMGYTFSMGENLESIRLGARVYNLFNSEGITEGSPRLADNQTEEAYFVGRPVLPTRLFLSATINF</sequence>
<evidence type="ECO:0000256" key="8">
    <source>
        <dbReference type="ARBA" id="ARBA00023065"/>
    </source>
</evidence>
<evidence type="ECO:0000256" key="12">
    <source>
        <dbReference type="PROSITE-ProRule" id="PRU01360"/>
    </source>
</evidence>
<keyword evidence="8" id="KW-0406">Ion transport</keyword>
<dbReference type="Pfam" id="PF13715">
    <property type="entry name" value="CarbopepD_reg_2"/>
    <property type="match status" value="1"/>
</dbReference>
<name>A0A1M6FJH4_9FLAO</name>
<evidence type="ECO:0000313" key="16">
    <source>
        <dbReference type="EMBL" id="SHI97857.1"/>
    </source>
</evidence>
<dbReference type="RefSeq" id="WP_073151547.1">
    <property type="nucleotide sequence ID" value="NZ_FQYY01000006.1"/>
</dbReference>
<dbReference type="PANTHER" id="PTHR32552:SF68">
    <property type="entry name" value="FERRICHROME OUTER MEMBRANE TRANSPORTER_PHAGE RECEPTOR"/>
    <property type="match status" value="1"/>
</dbReference>
<evidence type="ECO:0000256" key="2">
    <source>
        <dbReference type="ARBA" id="ARBA00022448"/>
    </source>
</evidence>
<keyword evidence="7" id="KW-0408">Iron</keyword>
<comment type="similarity">
    <text evidence="12 13">Belongs to the TonB-dependent receptor family.</text>
</comment>
<evidence type="ECO:0000256" key="5">
    <source>
        <dbReference type="ARBA" id="ARBA00022692"/>
    </source>
</evidence>
<dbReference type="PROSITE" id="PS52016">
    <property type="entry name" value="TONB_DEPENDENT_REC_3"/>
    <property type="match status" value="1"/>
</dbReference>
<feature type="domain" description="TonB-dependent receptor plug" evidence="15">
    <location>
        <begin position="117"/>
        <end position="229"/>
    </location>
</feature>
<dbReference type="PANTHER" id="PTHR32552">
    <property type="entry name" value="FERRICHROME IRON RECEPTOR-RELATED"/>
    <property type="match status" value="1"/>
</dbReference>
<dbReference type="OrthoDB" id="1122665at2"/>
<proteinExistence type="inferred from homology"/>
<evidence type="ECO:0000259" key="15">
    <source>
        <dbReference type="Pfam" id="PF07715"/>
    </source>
</evidence>
<protein>
    <submittedName>
        <fullName evidence="16">Outer membrane receptor proteins, mostly Fe transport</fullName>
    </submittedName>
</protein>
<keyword evidence="16" id="KW-0675">Receptor</keyword>
<dbReference type="SUPFAM" id="SSF56935">
    <property type="entry name" value="Porins"/>
    <property type="match status" value="1"/>
</dbReference>
<evidence type="ECO:0000313" key="17">
    <source>
        <dbReference type="Proteomes" id="UP000184225"/>
    </source>
</evidence>
<evidence type="ECO:0000256" key="13">
    <source>
        <dbReference type="RuleBase" id="RU003357"/>
    </source>
</evidence>
<dbReference type="InterPro" id="IPR012910">
    <property type="entry name" value="Plug_dom"/>
</dbReference>
<keyword evidence="17" id="KW-1185">Reference proteome</keyword>
<keyword evidence="10 12" id="KW-0472">Membrane</keyword>
<dbReference type="InterPro" id="IPR000531">
    <property type="entry name" value="Beta-barrel_TonB"/>
</dbReference>
<dbReference type="Gene3D" id="2.170.130.10">
    <property type="entry name" value="TonB-dependent receptor, plug domain"/>
    <property type="match status" value="1"/>
</dbReference>
<dbReference type="Pfam" id="PF00593">
    <property type="entry name" value="TonB_dep_Rec_b-barrel"/>
    <property type="match status" value="1"/>
</dbReference>
<evidence type="ECO:0000256" key="10">
    <source>
        <dbReference type="ARBA" id="ARBA00023136"/>
    </source>
</evidence>
<organism evidence="16 17">
    <name type="scientific">Mesonia phycicola</name>
    <dbReference type="NCBI Taxonomy" id="579105"/>
    <lineage>
        <taxon>Bacteria</taxon>
        <taxon>Pseudomonadati</taxon>
        <taxon>Bacteroidota</taxon>
        <taxon>Flavobacteriia</taxon>
        <taxon>Flavobacteriales</taxon>
        <taxon>Flavobacteriaceae</taxon>
        <taxon>Mesonia</taxon>
    </lineage>
</organism>
<dbReference type="InterPro" id="IPR039426">
    <property type="entry name" value="TonB-dep_rcpt-like"/>
</dbReference>
<evidence type="ECO:0000256" key="1">
    <source>
        <dbReference type="ARBA" id="ARBA00004571"/>
    </source>
</evidence>